<evidence type="ECO:0000313" key="3">
    <source>
        <dbReference type="Proteomes" id="UP000286716"/>
    </source>
</evidence>
<evidence type="ECO:0000313" key="2">
    <source>
        <dbReference type="EMBL" id="RSM34824.1"/>
    </source>
</evidence>
<dbReference type="InterPro" id="IPR029063">
    <property type="entry name" value="SAM-dependent_MTases_sf"/>
</dbReference>
<proteinExistence type="predicted"/>
<comment type="caution">
    <text evidence="2">The sequence shown here is derived from an EMBL/GenBank/DDBJ whole genome shotgun (WGS) entry which is preliminary data.</text>
</comment>
<protein>
    <recommendedName>
        <fullName evidence="1">DNA methylase adenine-specific domain-containing protein</fullName>
    </recommendedName>
</protein>
<reference evidence="2 3" key="1">
    <citation type="submission" date="2018-05" db="EMBL/GenBank/DDBJ databases">
        <title>Evolution of GPA BGCs.</title>
        <authorList>
            <person name="Waglechner N."/>
            <person name="Wright G.D."/>
        </authorList>
    </citation>
    <scope>NUCLEOTIDE SEQUENCE [LARGE SCALE GENOMIC DNA]</scope>
    <source>
        <strain evidence="2 3">DSM 5908</strain>
    </source>
</reference>
<evidence type="ECO:0000259" key="1">
    <source>
        <dbReference type="Pfam" id="PF02384"/>
    </source>
</evidence>
<dbReference type="GO" id="GO:0003677">
    <property type="term" value="F:DNA binding"/>
    <property type="evidence" value="ECO:0007669"/>
    <property type="project" value="InterPro"/>
</dbReference>
<dbReference type="InterPro" id="IPR003356">
    <property type="entry name" value="DNA_methylase_A-5"/>
</dbReference>
<gene>
    <name evidence="2" type="ORF">DMA12_46785</name>
</gene>
<name>A0A428VVG0_AMYBA</name>
<dbReference type="Pfam" id="PF02384">
    <property type="entry name" value="N6_Mtase"/>
    <property type="match status" value="1"/>
</dbReference>
<keyword evidence="3" id="KW-1185">Reference proteome</keyword>
<dbReference type="AlphaFoldDB" id="A0A428VVG0"/>
<sequence length="294" mass="31067">MEGLDMNECKHRAGQGSASNPINAEAHALTLAVEVASAWHRGGGSDRPEIPLGIVATIAAAGLLVDRTADVAEGMKSASPDGFVDIARSLWAVTFSRHPALAMSVYPLLGWLFADAHEAPLKQIKATADAALRAGLLELTVTERRFDCDVLGPLVGALRSRTATKVNAQMYTPGDIACALTAVALDDLEPGQSFCDDAVGTGGLFRAAVCVVRSRGLDPADMSWFGADVDDLAIAAAAVNGLIWGLGPRVYLYVGDILTHPRWADEACARQATFLEEVKSLNKGIKVLDFLKTL</sequence>
<dbReference type="Proteomes" id="UP000286716">
    <property type="component" value="Unassembled WGS sequence"/>
</dbReference>
<dbReference type="SUPFAM" id="SSF53335">
    <property type="entry name" value="S-adenosyl-L-methionine-dependent methyltransferases"/>
    <property type="match status" value="1"/>
</dbReference>
<accession>A0A428VVG0</accession>
<dbReference type="OrthoDB" id="3618637at2"/>
<dbReference type="GO" id="GO:0008170">
    <property type="term" value="F:N-methyltransferase activity"/>
    <property type="evidence" value="ECO:0007669"/>
    <property type="project" value="InterPro"/>
</dbReference>
<dbReference type="Gene3D" id="3.40.50.150">
    <property type="entry name" value="Vaccinia Virus protein VP39"/>
    <property type="match status" value="1"/>
</dbReference>
<feature type="domain" description="DNA methylase adenine-specific" evidence="1">
    <location>
        <begin position="162"/>
        <end position="264"/>
    </location>
</feature>
<dbReference type="EMBL" id="QHHU01000125">
    <property type="protein sequence ID" value="RSM34824.1"/>
    <property type="molecule type" value="Genomic_DNA"/>
</dbReference>
<organism evidence="2 3">
    <name type="scientific">Amycolatopsis balhimycina DSM 5908</name>
    <dbReference type="NCBI Taxonomy" id="1081091"/>
    <lineage>
        <taxon>Bacteria</taxon>
        <taxon>Bacillati</taxon>
        <taxon>Actinomycetota</taxon>
        <taxon>Actinomycetes</taxon>
        <taxon>Pseudonocardiales</taxon>
        <taxon>Pseudonocardiaceae</taxon>
        <taxon>Amycolatopsis</taxon>
    </lineage>
</organism>